<evidence type="ECO:0000313" key="6">
    <source>
        <dbReference type="Proteomes" id="UP000177610"/>
    </source>
</evidence>
<feature type="region of interest" description="Disordered" evidence="1">
    <location>
        <begin position="171"/>
        <end position="227"/>
    </location>
</feature>
<name>A0A1F5N9V6_9BACT</name>
<dbReference type="InterPro" id="IPR001322">
    <property type="entry name" value="Lamin_tail_dom"/>
</dbReference>
<feature type="domain" description="LTD" evidence="4">
    <location>
        <begin position="353"/>
        <end position="449"/>
    </location>
</feature>
<dbReference type="InterPro" id="IPR036415">
    <property type="entry name" value="Lamin_tail_dom_sf"/>
</dbReference>
<dbReference type="STRING" id="1817821.A2717_02325"/>
<protein>
    <recommendedName>
        <fullName evidence="4">LTD domain-containing protein</fullName>
    </recommendedName>
</protein>
<evidence type="ECO:0000256" key="1">
    <source>
        <dbReference type="SAM" id="MobiDB-lite"/>
    </source>
</evidence>
<feature type="domain" description="LTD" evidence="4">
    <location>
        <begin position="11"/>
        <end position="139"/>
    </location>
</feature>
<feature type="signal peptide" evidence="3">
    <location>
        <begin position="1"/>
        <end position="21"/>
    </location>
</feature>
<comment type="caution">
    <text evidence="5">The sequence shown here is derived from an EMBL/GenBank/DDBJ whole genome shotgun (WGS) entry which is preliminary data.</text>
</comment>
<sequence length="565" mass="61428">MKKIILLIGAFTFLFPRTASAVTVDHLVISQVQTTGGAGKTTNDFIEIHNPTGSDIDLMGMRLVKRTETGTSDTSIKSWTESAIVPAGGYYLWANADFVDIGIVPDATTSASIADNNGIALRLGSNDTGTIVDSVGWGSASNAFVEGSVFPINPAMGEVLIRNEDTDNNAADFIISTPNPRNTLTVPSTTPPPQPLPPPVEEPDPEPTPLPSPPPPTPTQSGGGPVASPVIIVPGAIKITQALPNPKGSDSGYEWVELTNTTNQTIDLMNSILDDGEIDTEIGKNHYKLPAQILAAQVSVQILIPTGKFALNNSGEETIRLFDSNRIMIDSFNYTDASEGQVVGLNLEEEPVETYSEDIRISEIYPSPAKGEEEFIELHNDSDAEVVLKDWVIADSSRKYKLPELLILPHGYIFILKSESKIALNNYGEEKVSLINPNGEIVDLVKYEDAPKAQSYSRTDDEFEWSIMATPGQDNQIAEKVEIVEVEEEAAEEEYLDIPAIEEEITESQPEISSGIVAAVQESNPTPLVITKQNPIWPWFAVGFVLGAIICYILIRLMNRKELLK</sequence>
<keyword evidence="2" id="KW-0472">Membrane</keyword>
<dbReference type="SUPFAM" id="SSF74853">
    <property type="entry name" value="Lamin A/C globular tail domain"/>
    <property type="match status" value="1"/>
</dbReference>
<evidence type="ECO:0000256" key="3">
    <source>
        <dbReference type="SAM" id="SignalP"/>
    </source>
</evidence>
<accession>A0A1F5N9V6</accession>
<evidence type="ECO:0000259" key="4">
    <source>
        <dbReference type="PROSITE" id="PS51841"/>
    </source>
</evidence>
<dbReference type="EMBL" id="MFEH01000001">
    <property type="protein sequence ID" value="OGE74353.1"/>
    <property type="molecule type" value="Genomic_DNA"/>
</dbReference>
<feature type="domain" description="LTD" evidence="4">
    <location>
        <begin position="212"/>
        <end position="336"/>
    </location>
</feature>
<evidence type="ECO:0000256" key="2">
    <source>
        <dbReference type="SAM" id="Phobius"/>
    </source>
</evidence>
<proteinExistence type="predicted"/>
<keyword evidence="2" id="KW-1133">Transmembrane helix</keyword>
<feature type="transmembrane region" description="Helical" evidence="2">
    <location>
        <begin position="536"/>
        <end position="555"/>
    </location>
</feature>
<evidence type="ECO:0000313" key="5">
    <source>
        <dbReference type="EMBL" id="OGE74353.1"/>
    </source>
</evidence>
<dbReference type="AlphaFoldDB" id="A0A1F5N9V6"/>
<keyword evidence="2" id="KW-0812">Transmembrane</keyword>
<dbReference type="Gene3D" id="2.60.40.1260">
    <property type="entry name" value="Lamin Tail domain"/>
    <property type="match status" value="1"/>
</dbReference>
<dbReference type="Proteomes" id="UP000177610">
    <property type="component" value="Unassembled WGS sequence"/>
</dbReference>
<dbReference type="PROSITE" id="PS51841">
    <property type="entry name" value="LTD"/>
    <property type="match status" value="3"/>
</dbReference>
<organism evidence="5 6">
    <name type="scientific">Candidatus Doudnabacteria bacterium RIFCSPHIGHO2_01_FULL_41_86</name>
    <dbReference type="NCBI Taxonomy" id="1817821"/>
    <lineage>
        <taxon>Bacteria</taxon>
        <taxon>Candidatus Doudnaibacteriota</taxon>
    </lineage>
</organism>
<feature type="chain" id="PRO_5009520126" description="LTD domain-containing protein" evidence="3">
    <location>
        <begin position="22"/>
        <end position="565"/>
    </location>
</feature>
<dbReference type="Pfam" id="PF00932">
    <property type="entry name" value="LTD"/>
    <property type="match status" value="3"/>
</dbReference>
<reference evidence="5 6" key="1">
    <citation type="journal article" date="2016" name="Nat. Commun.">
        <title>Thousands of microbial genomes shed light on interconnected biogeochemical processes in an aquifer system.</title>
        <authorList>
            <person name="Anantharaman K."/>
            <person name="Brown C.T."/>
            <person name="Hug L.A."/>
            <person name="Sharon I."/>
            <person name="Castelle C.J."/>
            <person name="Probst A.J."/>
            <person name="Thomas B.C."/>
            <person name="Singh A."/>
            <person name="Wilkins M.J."/>
            <person name="Karaoz U."/>
            <person name="Brodie E.L."/>
            <person name="Williams K.H."/>
            <person name="Hubbard S.S."/>
            <person name="Banfield J.F."/>
        </authorList>
    </citation>
    <scope>NUCLEOTIDE SEQUENCE [LARGE SCALE GENOMIC DNA]</scope>
</reference>
<gene>
    <name evidence="5" type="ORF">A2717_02325</name>
</gene>
<keyword evidence="3" id="KW-0732">Signal</keyword>
<feature type="compositionally biased region" description="Pro residues" evidence="1">
    <location>
        <begin position="189"/>
        <end position="218"/>
    </location>
</feature>